<keyword evidence="4" id="KW-1185">Reference proteome</keyword>
<dbReference type="InterPro" id="IPR014756">
    <property type="entry name" value="Ig_E-set"/>
</dbReference>
<evidence type="ECO:0000259" key="2">
    <source>
        <dbReference type="Pfam" id="PF02752"/>
    </source>
</evidence>
<proteinExistence type="predicted"/>
<dbReference type="PANTHER" id="PTHR11188">
    <property type="entry name" value="ARRESTIN DOMAIN CONTAINING PROTEIN"/>
    <property type="match status" value="1"/>
</dbReference>
<gene>
    <name evidence="3" type="ORF">Poli38472_014636</name>
</gene>
<accession>A0A8K1FIL0</accession>
<evidence type="ECO:0000259" key="1">
    <source>
        <dbReference type="Pfam" id="PF00339"/>
    </source>
</evidence>
<dbReference type="InterPro" id="IPR011021">
    <property type="entry name" value="Arrestin-like_N"/>
</dbReference>
<dbReference type="Pfam" id="PF02752">
    <property type="entry name" value="Arrestin_C"/>
    <property type="match status" value="1"/>
</dbReference>
<reference evidence="3" key="1">
    <citation type="submission" date="2019-03" db="EMBL/GenBank/DDBJ databases">
        <title>Long read genome sequence of the mycoparasitic Pythium oligandrum ATCC 38472 isolated from sugarbeet rhizosphere.</title>
        <authorList>
            <person name="Gaulin E."/>
        </authorList>
    </citation>
    <scope>NUCLEOTIDE SEQUENCE</scope>
    <source>
        <strain evidence="3">ATCC 38472_TT</strain>
    </source>
</reference>
<dbReference type="AlphaFoldDB" id="A0A8K1FIL0"/>
<sequence length="313" mass="34961">MSKIAAARSFGAKGVVAITLERPTYQPGETLVGYITLRVDKGFNAKELQVAIIGDELVTWEIAGEQHERSRNWLRDHQVIAAPQRYEPGDYVFPFQFLLPYDLPNSFEYQETRVYDIADVHACVGYTITASLPVLGPLNSDLGGSQGVRIACVPREGPRAMRATHKKGVGVFDPFDKGYCVLTASLASNFRYPNEKAEMNCTILNHSKKRVKQVSTELVQVVEILPREKSIYSTSKCRTVSRIDHLGMDAGQTRSIVLQPEMVDEQRIATLLPTLRSQYIRISYHLEVKTTYSVSAGASVSFPITILPVHDDR</sequence>
<dbReference type="PANTHER" id="PTHR11188:SF17">
    <property type="entry name" value="FI21816P1"/>
    <property type="match status" value="1"/>
</dbReference>
<dbReference type="GO" id="GO:0015031">
    <property type="term" value="P:protein transport"/>
    <property type="evidence" value="ECO:0007669"/>
    <property type="project" value="TreeGrafter"/>
</dbReference>
<dbReference type="Proteomes" id="UP000794436">
    <property type="component" value="Unassembled WGS sequence"/>
</dbReference>
<dbReference type="InterPro" id="IPR011022">
    <property type="entry name" value="Arrestin_C-like"/>
</dbReference>
<comment type="caution">
    <text evidence="3">The sequence shown here is derived from an EMBL/GenBank/DDBJ whole genome shotgun (WGS) entry which is preliminary data.</text>
</comment>
<evidence type="ECO:0008006" key="5">
    <source>
        <dbReference type="Google" id="ProtNLM"/>
    </source>
</evidence>
<name>A0A8K1FIL0_PYTOL</name>
<dbReference type="Gene3D" id="2.60.40.640">
    <property type="match status" value="2"/>
</dbReference>
<evidence type="ECO:0000313" key="3">
    <source>
        <dbReference type="EMBL" id="TMW63931.1"/>
    </source>
</evidence>
<feature type="domain" description="Arrestin C-terminal-like" evidence="2">
    <location>
        <begin position="182"/>
        <end position="308"/>
    </location>
</feature>
<feature type="domain" description="Arrestin-like N-terminal" evidence="1">
    <location>
        <begin position="21"/>
        <end position="113"/>
    </location>
</feature>
<protein>
    <recommendedName>
        <fullName evidence="5">Arrestin C-terminal-like domain-containing protein</fullName>
    </recommendedName>
</protein>
<dbReference type="InterPro" id="IPR050357">
    <property type="entry name" value="Arrestin_domain-protein"/>
</dbReference>
<dbReference type="OrthoDB" id="93513at2759"/>
<evidence type="ECO:0000313" key="4">
    <source>
        <dbReference type="Proteomes" id="UP000794436"/>
    </source>
</evidence>
<dbReference type="EMBL" id="SPLM01000042">
    <property type="protein sequence ID" value="TMW63931.1"/>
    <property type="molecule type" value="Genomic_DNA"/>
</dbReference>
<dbReference type="InterPro" id="IPR014752">
    <property type="entry name" value="Arrestin-like_C"/>
</dbReference>
<dbReference type="Pfam" id="PF00339">
    <property type="entry name" value="Arrestin_N"/>
    <property type="match status" value="1"/>
</dbReference>
<dbReference type="GO" id="GO:0005737">
    <property type="term" value="C:cytoplasm"/>
    <property type="evidence" value="ECO:0007669"/>
    <property type="project" value="TreeGrafter"/>
</dbReference>
<dbReference type="SUPFAM" id="SSF81296">
    <property type="entry name" value="E set domains"/>
    <property type="match status" value="2"/>
</dbReference>
<organism evidence="3 4">
    <name type="scientific">Pythium oligandrum</name>
    <name type="common">Mycoparasitic fungus</name>
    <dbReference type="NCBI Taxonomy" id="41045"/>
    <lineage>
        <taxon>Eukaryota</taxon>
        <taxon>Sar</taxon>
        <taxon>Stramenopiles</taxon>
        <taxon>Oomycota</taxon>
        <taxon>Peronosporomycetes</taxon>
        <taxon>Pythiales</taxon>
        <taxon>Pythiaceae</taxon>
        <taxon>Pythium</taxon>
    </lineage>
</organism>